<evidence type="ECO:0000313" key="3">
    <source>
        <dbReference type="Proteomes" id="UP001165679"/>
    </source>
</evidence>
<organism evidence="2 3">
    <name type="scientific">Limobrevibacterium gyesilva</name>
    <dbReference type="NCBI Taxonomy" id="2991712"/>
    <lineage>
        <taxon>Bacteria</taxon>
        <taxon>Pseudomonadati</taxon>
        <taxon>Pseudomonadota</taxon>
        <taxon>Alphaproteobacteria</taxon>
        <taxon>Acetobacterales</taxon>
        <taxon>Acetobacteraceae</taxon>
        <taxon>Limobrevibacterium</taxon>
    </lineage>
</organism>
<feature type="transmembrane region" description="Helical" evidence="1">
    <location>
        <begin position="251"/>
        <end position="269"/>
    </location>
</feature>
<dbReference type="EMBL" id="JAPDNT010000025">
    <property type="protein sequence ID" value="MCW3476868.1"/>
    <property type="molecule type" value="Genomic_DNA"/>
</dbReference>
<reference evidence="2" key="1">
    <citation type="submission" date="2022-09" db="EMBL/GenBank/DDBJ databases">
        <title>Rhodovastum sp. nov. RN2-1 isolated from soil in Seongnam, South Korea.</title>
        <authorList>
            <person name="Le N.T."/>
        </authorList>
    </citation>
    <scope>NUCLEOTIDE SEQUENCE</scope>
    <source>
        <strain evidence="2">RN2-1</strain>
    </source>
</reference>
<proteinExistence type="predicted"/>
<keyword evidence="3" id="KW-1185">Reference proteome</keyword>
<keyword evidence="1" id="KW-0812">Transmembrane</keyword>
<feature type="transmembrane region" description="Helical" evidence="1">
    <location>
        <begin position="275"/>
        <end position="295"/>
    </location>
</feature>
<accession>A0AA42CF65</accession>
<evidence type="ECO:0000313" key="2">
    <source>
        <dbReference type="EMBL" id="MCW3476868.1"/>
    </source>
</evidence>
<gene>
    <name evidence="2" type="ORF">OL599_20065</name>
</gene>
<reference evidence="2" key="2">
    <citation type="submission" date="2022-10" db="EMBL/GenBank/DDBJ databases">
        <authorList>
            <person name="Trinh H.N."/>
        </authorList>
    </citation>
    <scope>NUCLEOTIDE SEQUENCE</scope>
    <source>
        <strain evidence="2">RN2-1</strain>
    </source>
</reference>
<comment type="caution">
    <text evidence="2">The sequence shown here is derived from an EMBL/GenBank/DDBJ whole genome shotgun (WGS) entry which is preliminary data.</text>
</comment>
<feature type="transmembrane region" description="Helical" evidence="1">
    <location>
        <begin position="54"/>
        <end position="77"/>
    </location>
</feature>
<keyword evidence="1" id="KW-0472">Membrane</keyword>
<protein>
    <submittedName>
        <fullName evidence="2">Uncharacterized protein</fullName>
    </submittedName>
</protein>
<evidence type="ECO:0000256" key="1">
    <source>
        <dbReference type="SAM" id="Phobius"/>
    </source>
</evidence>
<feature type="transmembrane region" description="Helical" evidence="1">
    <location>
        <begin position="83"/>
        <end position="103"/>
    </location>
</feature>
<sequence>MPPGSAWADGTATPAAGSSAVRHAYPLAVRDASFATAIGLMLRSLPYAMARFGVLLAASVAAIVWIVVTFGGAAWLGTHVATVFGWIWLVLCLLGASFVWGAILRYVLHLIECGHVAVLTELITKGAVGNGSESMFAYGRRVVIERFVQANVLFGLNALVRGVVEAFHRTLDWIADLVPIPGLDSLSHLVNMVLKAATRYLDKVIFSYNLARSDEDPWRSSREGLVYYTQNARPVLKMAIWSVILERAMSVALWFVLLVPAGLITLALPQSARELGGLMTVLIAVLLAGPLRAAFIKPLFLIMMTVRFHATIEGQPINAEWDARLAAISGKFRDLGRDTATAMGQSRWAKLWS</sequence>
<name>A0AA42CF65_9PROT</name>
<feature type="transmembrane region" description="Helical" evidence="1">
    <location>
        <begin position="24"/>
        <end position="42"/>
    </location>
</feature>
<dbReference type="AlphaFoldDB" id="A0AA42CF65"/>
<keyword evidence="1" id="KW-1133">Transmembrane helix</keyword>
<dbReference type="RefSeq" id="WP_264715709.1">
    <property type="nucleotide sequence ID" value="NZ_JAPDNT010000025.1"/>
</dbReference>
<dbReference type="Proteomes" id="UP001165679">
    <property type="component" value="Unassembled WGS sequence"/>
</dbReference>